<dbReference type="EMBL" id="HG792021">
    <property type="protein sequence ID" value="CDM37933.1"/>
    <property type="molecule type" value="Genomic_DNA"/>
</dbReference>
<proteinExistence type="predicted"/>
<sequence length="123" mass="14013">MPVPILLVLMPDLPQPDLWYQAAKQIYHGLEPLLSETSVEIIEEKFYDGLYCFPVEQTHSIHSKWRSIVGTILANLNIQEWTGIECWRYGTNTDRHLNPVTIIVEVDKTSTGSFDTAGQIIRG</sequence>
<organism evidence="1 2">
    <name type="scientific">Penicillium roqueforti (strain FM164)</name>
    <dbReference type="NCBI Taxonomy" id="1365484"/>
    <lineage>
        <taxon>Eukaryota</taxon>
        <taxon>Fungi</taxon>
        <taxon>Dikarya</taxon>
        <taxon>Ascomycota</taxon>
        <taxon>Pezizomycotina</taxon>
        <taxon>Eurotiomycetes</taxon>
        <taxon>Eurotiomycetidae</taxon>
        <taxon>Eurotiales</taxon>
        <taxon>Aspergillaceae</taxon>
        <taxon>Penicillium</taxon>
    </lineage>
</organism>
<dbReference type="STRING" id="1365484.W6QM63"/>
<evidence type="ECO:0000313" key="2">
    <source>
        <dbReference type="Proteomes" id="UP000030686"/>
    </source>
</evidence>
<keyword evidence="2" id="KW-1185">Reference proteome</keyword>
<dbReference type="AlphaFoldDB" id="W6QM63"/>
<name>W6QM63_PENRF</name>
<dbReference type="Proteomes" id="UP000030686">
    <property type="component" value="Unassembled WGS sequence"/>
</dbReference>
<protein>
    <submittedName>
        <fullName evidence="1">Uncharacterized protein</fullName>
    </submittedName>
</protein>
<gene>
    <name evidence="1" type="ORF">PROQFM164_S07g000282</name>
</gene>
<evidence type="ECO:0000313" key="1">
    <source>
        <dbReference type="EMBL" id="CDM37933.1"/>
    </source>
</evidence>
<reference evidence="1" key="1">
    <citation type="journal article" date="2014" name="Nat. Commun.">
        <title>Multiple recent horizontal transfers of a large genomic region in cheese making fungi.</title>
        <authorList>
            <person name="Cheeseman K."/>
            <person name="Ropars J."/>
            <person name="Renault P."/>
            <person name="Dupont J."/>
            <person name="Gouzy J."/>
            <person name="Branca A."/>
            <person name="Abraham A.L."/>
            <person name="Ceppi M."/>
            <person name="Conseiller E."/>
            <person name="Debuchy R."/>
            <person name="Malagnac F."/>
            <person name="Goarin A."/>
            <person name="Silar P."/>
            <person name="Lacoste S."/>
            <person name="Sallet E."/>
            <person name="Bensimon A."/>
            <person name="Giraud T."/>
            <person name="Brygoo Y."/>
        </authorList>
    </citation>
    <scope>NUCLEOTIDE SEQUENCE [LARGE SCALE GENOMIC DNA]</scope>
    <source>
        <strain evidence="1">FM164</strain>
    </source>
</reference>
<accession>W6QM63</accession>
<dbReference type="OrthoDB" id="5424209at2759"/>